<dbReference type="Proteomes" id="UP000729402">
    <property type="component" value="Unassembled WGS sequence"/>
</dbReference>
<dbReference type="EMBL" id="JAAALK010000283">
    <property type="protein sequence ID" value="KAG8069489.1"/>
    <property type="molecule type" value="Genomic_DNA"/>
</dbReference>
<feature type="compositionally biased region" description="Low complexity" evidence="1">
    <location>
        <begin position="59"/>
        <end position="68"/>
    </location>
</feature>
<proteinExistence type="predicted"/>
<evidence type="ECO:0000313" key="3">
    <source>
        <dbReference type="Proteomes" id="UP000729402"/>
    </source>
</evidence>
<reference evidence="2" key="2">
    <citation type="submission" date="2021-02" db="EMBL/GenBank/DDBJ databases">
        <authorList>
            <person name="Kimball J.A."/>
            <person name="Haas M.W."/>
            <person name="Macchietto M."/>
            <person name="Kono T."/>
            <person name="Duquette J."/>
            <person name="Shao M."/>
        </authorList>
    </citation>
    <scope>NUCLEOTIDE SEQUENCE</scope>
    <source>
        <tissue evidence="2">Fresh leaf tissue</tissue>
    </source>
</reference>
<dbReference type="AlphaFoldDB" id="A0A8J5T5T1"/>
<name>A0A8J5T5T1_ZIZPA</name>
<evidence type="ECO:0000313" key="2">
    <source>
        <dbReference type="EMBL" id="KAG8069489.1"/>
    </source>
</evidence>
<comment type="caution">
    <text evidence="2">The sequence shown here is derived from an EMBL/GenBank/DDBJ whole genome shotgun (WGS) entry which is preliminary data.</text>
</comment>
<gene>
    <name evidence="2" type="ORF">GUJ93_ZPchr0006g41756</name>
</gene>
<feature type="region of interest" description="Disordered" evidence="1">
    <location>
        <begin position="59"/>
        <end position="88"/>
    </location>
</feature>
<accession>A0A8J5T5T1</accession>
<protein>
    <submittedName>
        <fullName evidence="2">Uncharacterized protein</fullName>
    </submittedName>
</protein>
<evidence type="ECO:0000256" key="1">
    <source>
        <dbReference type="SAM" id="MobiDB-lite"/>
    </source>
</evidence>
<organism evidence="2 3">
    <name type="scientific">Zizania palustris</name>
    <name type="common">Northern wild rice</name>
    <dbReference type="NCBI Taxonomy" id="103762"/>
    <lineage>
        <taxon>Eukaryota</taxon>
        <taxon>Viridiplantae</taxon>
        <taxon>Streptophyta</taxon>
        <taxon>Embryophyta</taxon>
        <taxon>Tracheophyta</taxon>
        <taxon>Spermatophyta</taxon>
        <taxon>Magnoliopsida</taxon>
        <taxon>Liliopsida</taxon>
        <taxon>Poales</taxon>
        <taxon>Poaceae</taxon>
        <taxon>BOP clade</taxon>
        <taxon>Oryzoideae</taxon>
        <taxon>Oryzeae</taxon>
        <taxon>Zizaniinae</taxon>
        <taxon>Zizania</taxon>
    </lineage>
</organism>
<keyword evidence="3" id="KW-1185">Reference proteome</keyword>
<reference evidence="2" key="1">
    <citation type="journal article" date="2021" name="bioRxiv">
        <title>Whole Genome Assembly and Annotation of Northern Wild Rice, Zizania palustris L., Supports a Whole Genome Duplication in the Zizania Genus.</title>
        <authorList>
            <person name="Haas M."/>
            <person name="Kono T."/>
            <person name="Macchietto M."/>
            <person name="Millas R."/>
            <person name="McGilp L."/>
            <person name="Shao M."/>
            <person name="Duquette J."/>
            <person name="Hirsch C.N."/>
            <person name="Kimball J."/>
        </authorList>
    </citation>
    <scope>NUCLEOTIDE SEQUENCE</scope>
    <source>
        <tissue evidence="2">Fresh leaf tissue</tissue>
    </source>
</reference>
<sequence length="106" mass="11357">MSSHRTPSCFVSDFAFPWQQATLFFIVHLSGWSSSLSALPRLLPRVLVAFMFLPSLSSMSSSASDLDLVGGKGRRRENHRSSMAGSDPTHLGLAVVIMGVSGCGKS</sequence>